<sequence length="130" mass="15108">MKKLVLIITFMALMLSCSSDDDSNTDNIVGQWQMIERYESDVEVEVGCSQYYYSEFKSNNQLSADYIDFDNTPAECTTVTFEILLWRKSGNDYEIYVNPDEIISVAYFDGDNLVIESNMLNRRSVYQKLQ</sequence>
<accession>A0A9X1F820</accession>
<evidence type="ECO:0000259" key="2">
    <source>
        <dbReference type="Pfam" id="PF13648"/>
    </source>
</evidence>
<dbReference type="InterPro" id="IPR024311">
    <property type="entry name" value="Lipocalin-like"/>
</dbReference>
<evidence type="ECO:0000256" key="1">
    <source>
        <dbReference type="SAM" id="SignalP"/>
    </source>
</evidence>
<comment type="caution">
    <text evidence="3">The sequence shown here is derived from an EMBL/GenBank/DDBJ whole genome shotgun (WGS) entry which is preliminary data.</text>
</comment>
<organism evidence="3 4">
    <name type="scientific">Winogradskyella luteola</name>
    <dbReference type="NCBI Taxonomy" id="2828330"/>
    <lineage>
        <taxon>Bacteria</taxon>
        <taxon>Pseudomonadati</taxon>
        <taxon>Bacteroidota</taxon>
        <taxon>Flavobacteriia</taxon>
        <taxon>Flavobacteriales</taxon>
        <taxon>Flavobacteriaceae</taxon>
        <taxon>Winogradskyella</taxon>
    </lineage>
</organism>
<evidence type="ECO:0000313" key="3">
    <source>
        <dbReference type="EMBL" id="MBV7268904.1"/>
    </source>
</evidence>
<feature type="chain" id="PRO_5040899219" evidence="1">
    <location>
        <begin position="22"/>
        <end position="130"/>
    </location>
</feature>
<keyword evidence="4" id="KW-1185">Reference proteome</keyword>
<dbReference type="Pfam" id="PF13648">
    <property type="entry name" value="Lipocalin_4"/>
    <property type="match status" value="1"/>
</dbReference>
<dbReference type="AlphaFoldDB" id="A0A9X1F820"/>
<dbReference type="Proteomes" id="UP001138894">
    <property type="component" value="Unassembled WGS sequence"/>
</dbReference>
<feature type="signal peptide" evidence="1">
    <location>
        <begin position="1"/>
        <end position="21"/>
    </location>
</feature>
<protein>
    <submittedName>
        <fullName evidence="3">Lipocalin family protein</fullName>
    </submittedName>
</protein>
<dbReference type="PROSITE" id="PS51257">
    <property type="entry name" value="PROKAR_LIPOPROTEIN"/>
    <property type="match status" value="1"/>
</dbReference>
<keyword evidence="1" id="KW-0732">Signal</keyword>
<dbReference type="EMBL" id="JAGSPD010000004">
    <property type="protein sequence ID" value="MBV7268904.1"/>
    <property type="molecule type" value="Genomic_DNA"/>
</dbReference>
<evidence type="ECO:0000313" key="4">
    <source>
        <dbReference type="Proteomes" id="UP001138894"/>
    </source>
</evidence>
<feature type="domain" description="Lipocalin-like" evidence="2">
    <location>
        <begin position="28"/>
        <end position="102"/>
    </location>
</feature>
<name>A0A9X1F820_9FLAO</name>
<reference evidence="3" key="1">
    <citation type="submission" date="2021-04" db="EMBL/GenBank/DDBJ databases">
        <authorList>
            <person name="Pira H."/>
            <person name="Risdian C."/>
            <person name="Wink J."/>
        </authorList>
    </citation>
    <scope>NUCLEOTIDE SEQUENCE</scope>
    <source>
        <strain evidence="3">WHY3</strain>
    </source>
</reference>
<proteinExistence type="predicted"/>
<dbReference type="RefSeq" id="WP_218545445.1">
    <property type="nucleotide sequence ID" value="NZ_JAGSPD010000004.1"/>
</dbReference>
<gene>
    <name evidence="3" type="ORF">KCG49_06865</name>
</gene>